<name>A0ABY6FZP5_9MICO</name>
<dbReference type="EMBL" id="CP107020">
    <property type="protein sequence ID" value="UYG16362.1"/>
    <property type="molecule type" value="Genomic_DNA"/>
</dbReference>
<evidence type="ECO:0000313" key="3">
    <source>
        <dbReference type="Proteomes" id="UP001164305"/>
    </source>
</evidence>
<dbReference type="Proteomes" id="UP001164305">
    <property type="component" value="Chromosome"/>
</dbReference>
<gene>
    <name evidence="2" type="ORF">BRM3_12205</name>
</gene>
<protein>
    <recommendedName>
        <fullName evidence="4">Pentapeptide repeat-containing protein</fullName>
    </recommendedName>
</protein>
<keyword evidence="3" id="KW-1185">Reference proteome</keyword>
<organism evidence="2 3">
    <name type="scientific">Brachybacterium huguangmaarense</name>
    <dbReference type="NCBI Taxonomy" id="1652028"/>
    <lineage>
        <taxon>Bacteria</taxon>
        <taxon>Bacillati</taxon>
        <taxon>Actinomycetota</taxon>
        <taxon>Actinomycetes</taxon>
        <taxon>Micrococcales</taxon>
        <taxon>Dermabacteraceae</taxon>
        <taxon>Brachybacterium</taxon>
    </lineage>
</organism>
<reference evidence="2" key="1">
    <citation type="submission" date="2022-10" db="EMBL/GenBank/DDBJ databases">
        <title>Whole-Genome Sequencing of Brachybacterium huguangmaarense BRM-3, Isolated from Betula schmidtii.</title>
        <authorList>
            <person name="Haam D."/>
        </authorList>
    </citation>
    <scope>NUCLEOTIDE SEQUENCE</scope>
    <source>
        <strain evidence="2">BRM-3</strain>
    </source>
</reference>
<sequence>MPATPSRRTGPRPSPGAVRAPRVQPPDLSDEEPTIPAERLADVPPDAFGRIARVRVVGGTELPALDGAELADVRIESAFAAGWSAAGLRAEECELQALRVGAAEMPDASWRSVRLRGGRWGYLNLRGAVLEDCVLEDAEIEDLDLGAARTDRVVVRGCRIGTLHLHEATCRDLDLRTSTIDRVEGLGGARGAVADRLLVEQWAPALAAHLGLRVVDPG</sequence>
<proteinExistence type="predicted"/>
<feature type="region of interest" description="Disordered" evidence="1">
    <location>
        <begin position="1"/>
        <end position="37"/>
    </location>
</feature>
<dbReference type="Gene3D" id="2.160.20.80">
    <property type="entry name" value="E3 ubiquitin-protein ligase SopA"/>
    <property type="match status" value="1"/>
</dbReference>
<accession>A0ABY6FZP5</accession>
<evidence type="ECO:0000256" key="1">
    <source>
        <dbReference type="SAM" id="MobiDB-lite"/>
    </source>
</evidence>
<evidence type="ECO:0008006" key="4">
    <source>
        <dbReference type="Google" id="ProtNLM"/>
    </source>
</evidence>
<dbReference type="RefSeq" id="WP_263593575.1">
    <property type="nucleotide sequence ID" value="NZ_CP107020.1"/>
</dbReference>
<evidence type="ECO:0000313" key="2">
    <source>
        <dbReference type="EMBL" id="UYG16362.1"/>
    </source>
</evidence>
<dbReference type="SUPFAM" id="SSF141571">
    <property type="entry name" value="Pentapeptide repeat-like"/>
    <property type="match status" value="1"/>
</dbReference>